<evidence type="ECO:0000313" key="3">
    <source>
        <dbReference type="Proteomes" id="UP001497416"/>
    </source>
</evidence>
<name>A0ABP1ESV9_9FLAO</name>
<keyword evidence="3" id="KW-1185">Reference proteome</keyword>
<dbReference type="RefSeq" id="WP_348713220.1">
    <property type="nucleotide sequence ID" value="NZ_CAXIXY010000006.1"/>
</dbReference>
<dbReference type="Proteomes" id="UP001497416">
    <property type="component" value="Unassembled WGS sequence"/>
</dbReference>
<gene>
    <name evidence="2" type="ORF">T190607A01A_40292</name>
</gene>
<feature type="transmembrane region" description="Helical" evidence="1">
    <location>
        <begin position="20"/>
        <end position="39"/>
    </location>
</feature>
<organism evidence="2 3">
    <name type="scientific">Tenacibaculum platacis</name>
    <dbReference type="NCBI Taxonomy" id="3137852"/>
    <lineage>
        <taxon>Bacteria</taxon>
        <taxon>Pseudomonadati</taxon>
        <taxon>Bacteroidota</taxon>
        <taxon>Flavobacteriia</taxon>
        <taxon>Flavobacteriales</taxon>
        <taxon>Flavobacteriaceae</taxon>
        <taxon>Tenacibaculum</taxon>
    </lineage>
</organism>
<evidence type="ECO:0000256" key="1">
    <source>
        <dbReference type="SAM" id="Phobius"/>
    </source>
</evidence>
<proteinExistence type="predicted"/>
<dbReference type="EMBL" id="CAXIXY010000006">
    <property type="protein sequence ID" value="CAL2091826.1"/>
    <property type="molecule type" value="Genomic_DNA"/>
</dbReference>
<keyword evidence="1" id="KW-1133">Transmembrane helix</keyword>
<reference evidence="2 3" key="1">
    <citation type="submission" date="2024-05" db="EMBL/GenBank/DDBJ databases">
        <authorList>
            <person name="Duchaud E."/>
        </authorList>
    </citation>
    <scope>NUCLEOTIDE SEQUENCE [LARGE SCALE GENOMIC DNA]</scope>
    <source>
        <strain evidence="2">Ena-SAMPLE-TAB-13-05-2024-13:56:06:370-140302</strain>
    </source>
</reference>
<keyword evidence="1" id="KW-0472">Membrane</keyword>
<protein>
    <submittedName>
        <fullName evidence="2">Uncharacterized protein</fullName>
    </submittedName>
</protein>
<keyword evidence="1" id="KW-0812">Transmembrane</keyword>
<sequence length="71" mass="8310">MDQSYEQLNLEFIEPRKVSLFTRLVSVGLSLTIAVIPLVEILPGFKYIHNIYDYYIYGCLIPEGINFFPFF</sequence>
<evidence type="ECO:0000313" key="2">
    <source>
        <dbReference type="EMBL" id="CAL2091826.1"/>
    </source>
</evidence>
<accession>A0ABP1ESV9</accession>
<comment type="caution">
    <text evidence="2">The sequence shown here is derived from an EMBL/GenBank/DDBJ whole genome shotgun (WGS) entry which is preliminary data.</text>
</comment>